<dbReference type="PANTHER" id="PTHR38150">
    <property type="entry name" value="EF-HAND DOMAIN-CONTAINING PROTEIN"/>
    <property type="match status" value="1"/>
</dbReference>
<organism evidence="3 4">
    <name type="scientific">Aphanomyces astaci</name>
    <name type="common">Crayfish plague agent</name>
    <dbReference type="NCBI Taxonomy" id="112090"/>
    <lineage>
        <taxon>Eukaryota</taxon>
        <taxon>Sar</taxon>
        <taxon>Stramenopiles</taxon>
        <taxon>Oomycota</taxon>
        <taxon>Saprolegniomycetes</taxon>
        <taxon>Saprolegniales</taxon>
        <taxon>Verrucalvaceae</taxon>
        <taxon>Aphanomyces</taxon>
    </lineage>
</organism>
<dbReference type="PROSITE" id="PS51394">
    <property type="entry name" value="PFU"/>
    <property type="match status" value="1"/>
</dbReference>
<dbReference type="VEuPathDB" id="FungiDB:H257_16507"/>
<dbReference type="InterPro" id="IPR038122">
    <property type="entry name" value="PFU_sf"/>
</dbReference>
<feature type="chain" id="PRO_5017220446" description="PFU domain-containing protein" evidence="1">
    <location>
        <begin position="18"/>
        <end position="525"/>
    </location>
</feature>
<evidence type="ECO:0000313" key="3">
    <source>
        <dbReference type="EMBL" id="RHY04195.1"/>
    </source>
</evidence>
<dbReference type="PANTHER" id="PTHR38150:SF1">
    <property type="entry name" value="PFU DOMAIN-CONTAINING PROTEIN"/>
    <property type="match status" value="1"/>
</dbReference>
<reference evidence="3 4" key="1">
    <citation type="submission" date="2018-08" db="EMBL/GenBank/DDBJ databases">
        <title>Aphanomyces genome sequencing and annotation.</title>
        <authorList>
            <person name="Minardi D."/>
            <person name="Oidtmann B."/>
            <person name="Van Der Giezen M."/>
            <person name="Studholme D.J."/>
        </authorList>
    </citation>
    <scope>NUCLEOTIDE SEQUENCE [LARGE SCALE GENOMIC DNA]</scope>
    <source>
        <strain evidence="3 4">Kv</strain>
    </source>
</reference>
<evidence type="ECO:0000256" key="1">
    <source>
        <dbReference type="SAM" id="SignalP"/>
    </source>
</evidence>
<gene>
    <name evidence="3" type="ORF">DYB36_005149</name>
</gene>
<name>A0A397ACZ9_APHAT</name>
<accession>A0A397ACZ9</accession>
<feature type="signal peptide" evidence="1">
    <location>
        <begin position="1"/>
        <end position="17"/>
    </location>
</feature>
<keyword evidence="1" id="KW-0732">Signal</keyword>
<dbReference type="EMBL" id="QUSZ01006904">
    <property type="protein sequence ID" value="RHY04195.1"/>
    <property type="molecule type" value="Genomic_DNA"/>
</dbReference>
<dbReference type="AlphaFoldDB" id="A0A397ACZ9"/>
<protein>
    <recommendedName>
        <fullName evidence="2">PFU domain-containing protein</fullName>
    </recommendedName>
</protein>
<evidence type="ECO:0000313" key="4">
    <source>
        <dbReference type="Proteomes" id="UP000265427"/>
    </source>
</evidence>
<dbReference type="Proteomes" id="UP000265427">
    <property type="component" value="Unassembled WGS sequence"/>
</dbReference>
<comment type="caution">
    <text evidence="3">The sequence shown here is derived from an EMBL/GenBank/DDBJ whole genome shotgun (WGS) entry which is preliminary data.</text>
</comment>
<dbReference type="Gene3D" id="3.10.20.870">
    <property type="entry name" value="PFU (PLAA family ubiquitin binding), C-terminal domain"/>
    <property type="match status" value="1"/>
</dbReference>
<proteinExistence type="predicted"/>
<dbReference type="InterPro" id="IPR015155">
    <property type="entry name" value="PFU"/>
</dbReference>
<feature type="domain" description="PFU" evidence="2">
    <location>
        <begin position="433"/>
        <end position="525"/>
    </location>
</feature>
<evidence type="ECO:0000259" key="2">
    <source>
        <dbReference type="PROSITE" id="PS51394"/>
    </source>
</evidence>
<sequence>MKLTLLVSTLAASLCAGEVLVSLPVNVDGNLKNLQLLRGETFERAALSFMELNGLVADGVESQRSQDVIAQLASMLREKVTEQQPAPPKEIVVTVPLTIDGVETSLTLFRDEPISDAVSRFLRDAALTEEFKLEAAPQLLQVLANKVAELNAPAQEPQFSFDISIDGQSAVVQHFQGADPLVEAREFAARVGVTDETFLGQLLPTVAKEIQKRIDELTQPQTTPSQTELFSVPLTVNNQAVVLVHYEGWTPTQSALSFLNQNGITDPNTVNEYLPQLIEVLDNQVRQLADAQAAAVPQQATAAAPTRSPLLSVPITIGDQVHQLTYYQGDSLDLTAQLFLEAHGLTNNPNYAAFVTELSLTLRKGIQELDQQMAVNTSPKEPLFQLPITLGGATYDLAYYDHENPGAVATEFCTSKIPALTASFGRAVTDDEVQQCKVYIFQTITRVVDELAAQSVQSPVQVPVEKAPLLFTLDIDLGEGRNAALPFHDGDNAVDVANQFCERNNVDVENVPMLVEEIRKQVAKV</sequence>